<dbReference type="EMBL" id="JAPDDS010000006">
    <property type="protein sequence ID" value="MCW1885550.1"/>
    <property type="molecule type" value="Genomic_DNA"/>
</dbReference>
<name>A0ABT3FRG0_9BACT</name>
<dbReference type="CDD" id="cd00161">
    <property type="entry name" value="beta-trefoil_Ricin-like"/>
    <property type="match status" value="2"/>
</dbReference>
<dbReference type="RefSeq" id="WP_264501506.1">
    <property type="nucleotide sequence ID" value="NZ_JAPDDS010000006.1"/>
</dbReference>
<gene>
    <name evidence="3" type="ORF">OKA04_12495</name>
</gene>
<dbReference type="InterPro" id="IPR004843">
    <property type="entry name" value="Calcineurin-like_PHP"/>
</dbReference>
<dbReference type="InterPro" id="IPR029052">
    <property type="entry name" value="Metallo-depent_PP-like"/>
</dbReference>
<dbReference type="PROSITE" id="PS50231">
    <property type="entry name" value="RICIN_B_LECTIN"/>
    <property type="match status" value="1"/>
</dbReference>
<evidence type="ECO:0000313" key="3">
    <source>
        <dbReference type="EMBL" id="MCW1885550.1"/>
    </source>
</evidence>
<dbReference type="Gene3D" id="3.60.21.10">
    <property type="match status" value="1"/>
</dbReference>
<sequence length="616" mass="68206">MKSNSTNRIPGGTASSGGWLLLSFAVLSSASAWAQVANGTYKIVARHSGQALEANGTGSQSTLKQLPYEGRASQQWTLTSLGGGQYQIMGVQSGLYAQVTGSSQANDAEVRLYPWVNQNNFKVTLEATEDGYYRIKFVHSNKGLAVYRGVGPLLDSSYNYGFKAVQRDSGGLLDDQWKFLPTGHVANAGNPFEMIVLPDTQKYTNEWNGGTHEMFYGQTAWIANNRTTRNIKYVAHVGDIVDNQNVPAQWVVADTAMSTLDDTVPYGVVPGNHDYNWWETVPVTQSYHQIFGASRWAGKSYYGGSFGALSNENHFDLITANGIDFVIIYLCWRDKDNPNQAEYDWADSILKAYPDRKGILVSHEIINPHRSWGWNGQQMYDTVKGNPNLFLTLCGHYGGEAIRYDRFGNNIVHSVLADYQGDVNGGNGKLRVMKFVPAENIIRIETYSTHTNQWYTNSGAQISIPFEMGIVNGGIYELEPLCAPGSRMEVRSGNSANSSNVSLWTDNNSNPQRWRVELQTDGSYELIPQHATGMRLNVASAGTSNGTNVDIYADQNSNSQRFVLQSQSDGWYEIAPKHAPAMRLDVQGGLSANNTNIRLYTDNNSAAQRWKLIKQP</sequence>
<keyword evidence="1" id="KW-0732">Signal</keyword>
<dbReference type="PANTHER" id="PTHR43143">
    <property type="entry name" value="METALLOPHOSPHOESTERASE, CALCINEURIN SUPERFAMILY"/>
    <property type="match status" value="1"/>
</dbReference>
<feature type="domain" description="Ricin B lectin" evidence="2">
    <location>
        <begin position="472"/>
        <end position="613"/>
    </location>
</feature>
<dbReference type="Proteomes" id="UP001207930">
    <property type="component" value="Unassembled WGS sequence"/>
</dbReference>
<proteinExistence type="predicted"/>
<evidence type="ECO:0000313" key="4">
    <source>
        <dbReference type="Proteomes" id="UP001207930"/>
    </source>
</evidence>
<dbReference type="Pfam" id="PF00149">
    <property type="entry name" value="Metallophos"/>
    <property type="match status" value="1"/>
</dbReference>
<dbReference type="PANTHER" id="PTHR43143:SF5">
    <property type="entry name" value="SECRETED PROTEIN"/>
    <property type="match status" value="1"/>
</dbReference>
<dbReference type="SUPFAM" id="SSF50370">
    <property type="entry name" value="Ricin B-like lectins"/>
    <property type="match status" value="2"/>
</dbReference>
<dbReference type="InterPro" id="IPR035992">
    <property type="entry name" value="Ricin_B-like_lectins"/>
</dbReference>
<evidence type="ECO:0000259" key="2">
    <source>
        <dbReference type="SMART" id="SM00458"/>
    </source>
</evidence>
<protein>
    <submittedName>
        <fullName evidence="3">RICIN domain-containing protein</fullName>
    </submittedName>
</protein>
<feature type="chain" id="PRO_5047057106" evidence="1">
    <location>
        <begin position="35"/>
        <end position="616"/>
    </location>
</feature>
<feature type="domain" description="Ricin B lectin" evidence="2">
    <location>
        <begin position="83"/>
        <end position="218"/>
    </location>
</feature>
<accession>A0ABT3FRG0</accession>
<dbReference type="InterPro" id="IPR051918">
    <property type="entry name" value="STPP_CPPED1"/>
</dbReference>
<evidence type="ECO:0000256" key="1">
    <source>
        <dbReference type="SAM" id="SignalP"/>
    </source>
</evidence>
<organism evidence="3 4">
    <name type="scientific">Luteolibacter flavescens</name>
    <dbReference type="NCBI Taxonomy" id="1859460"/>
    <lineage>
        <taxon>Bacteria</taxon>
        <taxon>Pseudomonadati</taxon>
        <taxon>Verrucomicrobiota</taxon>
        <taxon>Verrucomicrobiia</taxon>
        <taxon>Verrucomicrobiales</taxon>
        <taxon>Verrucomicrobiaceae</taxon>
        <taxon>Luteolibacter</taxon>
    </lineage>
</organism>
<dbReference type="Gene3D" id="2.80.10.50">
    <property type="match status" value="4"/>
</dbReference>
<feature type="signal peptide" evidence="1">
    <location>
        <begin position="1"/>
        <end position="34"/>
    </location>
</feature>
<dbReference type="SMART" id="SM00458">
    <property type="entry name" value="RICIN"/>
    <property type="match status" value="2"/>
</dbReference>
<dbReference type="Pfam" id="PF14200">
    <property type="entry name" value="RicinB_lectin_2"/>
    <property type="match status" value="2"/>
</dbReference>
<reference evidence="3 4" key="1">
    <citation type="submission" date="2022-10" db="EMBL/GenBank/DDBJ databases">
        <title>Luteolibacter flavescens strain MCCC 1K03193, whole genome shotgun sequencing project.</title>
        <authorList>
            <person name="Zhao G."/>
            <person name="Shen L."/>
        </authorList>
    </citation>
    <scope>NUCLEOTIDE SEQUENCE [LARGE SCALE GENOMIC DNA]</scope>
    <source>
        <strain evidence="3 4">MCCC 1K03193</strain>
    </source>
</reference>
<comment type="caution">
    <text evidence="3">The sequence shown here is derived from an EMBL/GenBank/DDBJ whole genome shotgun (WGS) entry which is preliminary data.</text>
</comment>
<keyword evidence="4" id="KW-1185">Reference proteome</keyword>
<dbReference type="InterPro" id="IPR000772">
    <property type="entry name" value="Ricin_B_lectin"/>
</dbReference>
<dbReference type="SUPFAM" id="SSF56300">
    <property type="entry name" value="Metallo-dependent phosphatases"/>
    <property type="match status" value="1"/>
</dbReference>